<dbReference type="Proteomes" id="UP000000503">
    <property type="component" value="Chromosome"/>
</dbReference>
<evidence type="ECO:0000313" key="2">
    <source>
        <dbReference type="EMBL" id="AEJ19762.1"/>
    </source>
</evidence>
<sequence>MKPWNTCALAASFMFFCISFVLPAQDINVSIRYLEKKVYFAGQGPIFIQINITNNSASTYRFYLADERAFSIDFDVRTMTNRSLESSEILIRKRTLNQQVFFREVVLQSGESFSFAEDLTEYAKLDQTGSYLIQARFYPELYQTTRITAGNTPPNNFSESAGVTVRNIQNPVIESNRLALTLRPAPLAEPGKPAPVLDADTNAILVRQNLPPDQVIEYILSARQKGQWEKFFLYLDLEAMLSRDGVRKRQWQAESEEGRQKMLERYRSDLKNAIVDGDIATIPIEFTVERTNYGAQDGTVTVLEKFRYGTYVERKRYTYYVRRKDGIWMVVDYSVINLGTE</sequence>
<organism evidence="2 3">
    <name type="scientific">Gracilinema caldarium (strain ATCC 51460 / DSM 7334 / H1)</name>
    <name type="common">Treponema caldarium</name>
    <dbReference type="NCBI Taxonomy" id="744872"/>
    <lineage>
        <taxon>Bacteria</taxon>
        <taxon>Pseudomonadati</taxon>
        <taxon>Spirochaetota</taxon>
        <taxon>Spirochaetia</taxon>
        <taxon>Spirochaetales</taxon>
        <taxon>Breznakiellaceae</taxon>
        <taxon>Gracilinema</taxon>
    </lineage>
</organism>
<keyword evidence="3" id="KW-1185">Reference proteome</keyword>
<dbReference type="RefSeq" id="WP_013969071.1">
    <property type="nucleotide sequence ID" value="NC_015732.1"/>
</dbReference>
<dbReference type="EMBL" id="CP002868">
    <property type="protein sequence ID" value="AEJ19762.1"/>
    <property type="molecule type" value="Genomic_DNA"/>
</dbReference>
<feature type="chain" id="PRO_5003370096" description="GWxTD domain-containing protein" evidence="1">
    <location>
        <begin position="25"/>
        <end position="341"/>
    </location>
</feature>
<dbReference type="STRING" id="744872.Spica_1619"/>
<evidence type="ECO:0000256" key="1">
    <source>
        <dbReference type="SAM" id="SignalP"/>
    </source>
</evidence>
<proteinExistence type="predicted"/>
<dbReference type="KEGG" id="scd:Spica_1619"/>
<gene>
    <name evidence="2" type="ordered locus">Spica_1619</name>
</gene>
<dbReference type="eggNOG" id="ENOG50340W9">
    <property type="taxonomic scope" value="Bacteria"/>
</dbReference>
<dbReference type="HOGENOM" id="CLU_894126_0_0_12"/>
<protein>
    <recommendedName>
        <fullName evidence="4">GWxTD domain-containing protein</fullName>
    </recommendedName>
</protein>
<dbReference type="OrthoDB" id="350959at2"/>
<reference evidence="3" key="1">
    <citation type="journal article" date="2013" name="Stand. Genomic Sci.">
        <title>Genome sequence of the thermophilic fresh-water bacterium Spirochaeta caldaria type strain (H1(T)), reclassification of Spirochaeta caldaria, Spirochaeta stenostrepta, and Spirochaeta zuelzerae in the genus Treponema as Treponema caldaria comb. nov., Treponema stenostrepta comb. nov., and Treponema zuelzerae comb. nov., and emendation of the genus Treponema.</title>
        <authorList>
            <person name="Abt B."/>
            <person name="Goker M."/>
            <person name="Scheuner C."/>
            <person name="Han C."/>
            <person name="Lu M."/>
            <person name="Misra M."/>
            <person name="Lapidus A."/>
            <person name="Nolan M."/>
            <person name="Lucas S."/>
            <person name="Hammon N."/>
            <person name="Deshpande S."/>
            <person name="Cheng J.F."/>
            <person name="Tapia R."/>
            <person name="Goodwin L.A."/>
            <person name="Pitluck S."/>
            <person name="Liolios K."/>
            <person name="Pagani I."/>
            <person name="Ivanova N."/>
            <person name="Mavromatis K."/>
            <person name="Mikhailova N."/>
            <person name="Huntemann M."/>
            <person name="Pati A."/>
            <person name="Chen A."/>
            <person name="Palaniappan K."/>
            <person name="Land M."/>
            <person name="Hauser L."/>
            <person name="Jeffries C.D."/>
            <person name="Rohde M."/>
            <person name="Spring S."/>
            <person name="Gronow S."/>
            <person name="Detter J.C."/>
            <person name="Bristow J."/>
            <person name="Eisen J.A."/>
            <person name="Markowitz V."/>
            <person name="Hugenholtz P."/>
            <person name="Kyrpides N.C."/>
            <person name="Woyke T."/>
            <person name="Klenk H.P."/>
        </authorList>
    </citation>
    <scope>NUCLEOTIDE SEQUENCE</scope>
    <source>
        <strain evidence="3">ATCC 51460 / DSM 7334 / H1</strain>
    </source>
</reference>
<keyword evidence="1" id="KW-0732">Signal</keyword>
<dbReference type="AlphaFoldDB" id="F8F0Q5"/>
<name>F8F0Q5_GRAC1</name>
<accession>F8F0Q5</accession>
<evidence type="ECO:0000313" key="3">
    <source>
        <dbReference type="Proteomes" id="UP000000503"/>
    </source>
</evidence>
<evidence type="ECO:0008006" key="4">
    <source>
        <dbReference type="Google" id="ProtNLM"/>
    </source>
</evidence>
<feature type="signal peptide" evidence="1">
    <location>
        <begin position="1"/>
        <end position="24"/>
    </location>
</feature>